<dbReference type="Proteomes" id="UP000030665">
    <property type="component" value="Unassembled WGS sequence"/>
</dbReference>
<dbReference type="PANTHER" id="PTHR23137">
    <property type="entry name" value="VESICLE TRANSPORT PROTEIN-RELATED"/>
    <property type="match status" value="1"/>
</dbReference>
<dbReference type="GO" id="GO:0015031">
    <property type="term" value="P:protein transport"/>
    <property type="evidence" value="ECO:0007669"/>
    <property type="project" value="UniProtKB-KW"/>
</dbReference>
<dbReference type="STRING" id="36087.A0A077Z7W1"/>
<accession>A0A077Z7W1</accession>
<feature type="transmembrane region" description="Helical" evidence="9">
    <location>
        <begin position="46"/>
        <end position="79"/>
    </location>
</feature>
<keyword evidence="5 9" id="KW-0653">Protein transport</keyword>
<evidence type="ECO:0000256" key="4">
    <source>
        <dbReference type="ARBA" id="ARBA00022692"/>
    </source>
</evidence>
<dbReference type="GO" id="GO:0016020">
    <property type="term" value="C:membrane"/>
    <property type="evidence" value="ECO:0007669"/>
    <property type="project" value="UniProtKB-SubCell"/>
</dbReference>
<evidence type="ECO:0000256" key="9">
    <source>
        <dbReference type="RuleBase" id="RU363111"/>
    </source>
</evidence>
<reference evidence="10" key="2">
    <citation type="submission" date="2014-03" db="EMBL/GenBank/DDBJ databases">
        <title>The whipworm genome and dual-species transcriptomics of an intimate host-pathogen interaction.</title>
        <authorList>
            <person name="Foth B.J."/>
            <person name="Tsai I.J."/>
            <person name="Reid A.J."/>
            <person name="Bancroft A.J."/>
            <person name="Nichol S."/>
            <person name="Tracey A."/>
            <person name="Holroyd N."/>
            <person name="Cotton J.A."/>
            <person name="Stanley E.J."/>
            <person name="Zarowiecki M."/>
            <person name="Liu J.Z."/>
            <person name="Huckvale T."/>
            <person name="Cooper P.J."/>
            <person name="Grencis R.K."/>
            <person name="Berriman M."/>
        </authorList>
    </citation>
    <scope>NUCLEOTIDE SEQUENCE [LARGE SCALE GENOMIC DNA]</scope>
</reference>
<sequence length="105" mass="11949">MDIVCGTFSFGTFASKAFRLQRLLFSTCFLMGPMKQLKKMADPNRWISSVIVVIMIVMTLFAAFYVSALCLLCVILQYVAMTWYALSYIPYARFASFALLCLPEQ</sequence>
<dbReference type="AlphaFoldDB" id="A0A077Z7W1"/>
<keyword evidence="7 9" id="KW-0472">Membrane</keyword>
<proteinExistence type="inferred from homology"/>
<dbReference type="GO" id="GO:0016192">
    <property type="term" value="P:vesicle-mediated transport"/>
    <property type="evidence" value="ECO:0007669"/>
    <property type="project" value="InterPro"/>
</dbReference>
<dbReference type="InterPro" id="IPR011691">
    <property type="entry name" value="Vesicle_transpt_SFT2"/>
</dbReference>
<dbReference type="EMBL" id="HG805987">
    <property type="protein sequence ID" value="CDW55859.1"/>
    <property type="molecule type" value="Genomic_DNA"/>
</dbReference>
<name>A0A077Z7W1_TRITR</name>
<comment type="caution">
    <text evidence="9">Lacks conserved residue(s) required for the propagation of feature annotation.</text>
</comment>
<gene>
    <name evidence="10" type="ORF">TTRE_0000413301</name>
</gene>
<evidence type="ECO:0000256" key="5">
    <source>
        <dbReference type="ARBA" id="ARBA00022927"/>
    </source>
</evidence>
<reference evidence="10" key="1">
    <citation type="submission" date="2014-01" db="EMBL/GenBank/DDBJ databases">
        <authorList>
            <person name="Aslett M."/>
        </authorList>
    </citation>
    <scope>NUCLEOTIDE SEQUENCE</scope>
</reference>
<comment type="subcellular location">
    <subcellularLocation>
        <location evidence="2 9">Membrane</location>
        <topology evidence="2 9">Multi-pass membrane protein</topology>
    </subcellularLocation>
</comment>
<keyword evidence="6 9" id="KW-1133">Transmembrane helix</keyword>
<dbReference type="Pfam" id="PF04178">
    <property type="entry name" value="Got1"/>
    <property type="match status" value="1"/>
</dbReference>
<evidence type="ECO:0000313" key="10">
    <source>
        <dbReference type="EMBL" id="CDW55859.1"/>
    </source>
</evidence>
<evidence type="ECO:0000313" key="11">
    <source>
        <dbReference type="Proteomes" id="UP000030665"/>
    </source>
</evidence>
<evidence type="ECO:0000256" key="7">
    <source>
        <dbReference type="ARBA" id="ARBA00023136"/>
    </source>
</evidence>
<evidence type="ECO:0000256" key="6">
    <source>
        <dbReference type="ARBA" id="ARBA00022989"/>
    </source>
</evidence>
<keyword evidence="4 9" id="KW-0812">Transmembrane</keyword>
<comment type="similarity">
    <text evidence="8 9">Belongs to the SFT2 family.</text>
</comment>
<comment type="function">
    <text evidence="1 9">May be involved in fusion of retrograde transport vesicles derived from an endocytic compartment with the Golgi complex.</text>
</comment>
<dbReference type="InterPro" id="IPR007305">
    <property type="entry name" value="Vesicle_transpt_Got1/SFT2"/>
</dbReference>
<keyword evidence="11" id="KW-1185">Reference proteome</keyword>
<organism evidence="10 11">
    <name type="scientific">Trichuris trichiura</name>
    <name type="common">Whipworm</name>
    <name type="synonym">Trichocephalus trichiurus</name>
    <dbReference type="NCBI Taxonomy" id="36087"/>
    <lineage>
        <taxon>Eukaryota</taxon>
        <taxon>Metazoa</taxon>
        <taxon>Ecdysozoa</taxon>
        <taxon>Nematoda</taxon>
        <taxon>Enoplea</taxon>
        <taxon>Dorylaimia</taxon>
        <taxon>Trichinellida</taxon>
        <taxon>Trichuridae</taxon>
        <taxon>Trichuris</taxon>
    </lineage>
</organism>
<keyword evidence="3 9" id="KW-0813">Transport</keyword>
<evidence type="ECO:0000256" key="3">
    <source>
        <dbReference type="ARBA" id="ARBA00022448"/>
    </source>
</evidence>
<dbReference type="OrthoDB" id="73614at2759"/>
<evidence type="ECO:0000256" key="8">
    <source>
        <dbReference type="ARBA" id="ARBA00025800"/>
    </source>
</evidence>
<dbReference type="GO" id="GO:0012505">
    <property type="term" value="C:endomembrane system"/>
    <property type="evidence" value="ECO:0007669"/>
    <property type="project" value="UniProtKB-ARBA"/>
</dbReference>
<protein>
    <recommendedName>
        <fullName evidence="9">Vesicle transport protein</fullName>
    </recommendedName>
</protein>
<evidence type="ECO:0000256" key="2">
    <source>
        <dbReference type="ARBA" id="ARBA00004141"/>
    </source>
</evidence>
<dbReference type="PANTHER" id="PTHR23137:SF6">
    <property type="entry name" value="VESICLE TRANSPORT PROTEIN"/>
    <property type="match status" value="1"/>
</dbReference>
<dbReference type="GO" id="GO:0005737">
    <property type="term" value="C:cytoplasm"/>
    <property type="evidence" value="ECO:0007669"/>
    <property type="project" value="UniProtKB-ARBA"/>
</dbReference>
<feature type="transmembrane region" description="Helical" evidence="9">
    <location>
        <begin position="85"/>
        <end position="102"/>
    </location>
</feature>
<evidence type="ECO:0000256" key="1">
    <source>
        <dbReference type="ARBA" id="ARBA00003566"/>
    </source>
</evidence>